<dbReference type="KEGG" id="pmrn:116946922"/>
<dbReference type="PROSITE" id="PS51416">
    <property type="entry name" value="MIB_HERC2"/>
    <property type="match status" value="2"/>
</dbReference>
<dbReference type="PROSITE" id="PS50135">
    <property type="entry name" value="ZF_ZZ_2"/>
    <property type="match status" value="1"/>
</dbReference>
<sequence>MLEVGVRVVRGRDWRWAEQDGGEGHAGTVVLVARRGEQAAREARTVVVQWDTGVRADYRAGFQGAHDLLLLDNAQIGVRHPNIACDACGTRGLAGLRWRCLACPDFDLCTRCYAGNRHELAHAFERHEHARAVPVAVGCRLGLQRVPLMGTFPGAKVVRGVDWEWGDQDGGAGGVGRVTELRGWDGDELCGMACVLWEASGSRCVYRAGHRGRVDLRCVSPALGGHYFREHLPSLGHGAALCGSERLSSASPLPASLFRPRDAVRCDARPSALRVLQRGHGGWNSEMTQNIGRLVRAYRVTESGDVRVAYPGGTRWTYNPHALTKVPGAMGRVASVLPDGAVRVPLADDSACLSAAAPEEAARPKTRGASSLGSLLEVVLRGGPPPPSSRPSSPRGVPPGLLLVTHAALGHVRKMRALLDAFPDEVDAQVEGKTALQVSAHLGHGAAVSLLLERGADAARRDPDGDTALHYAAYGSREAVCELLLTSGADPDAVNASGCSALHVAANRGYAEVARVLCDHACDVNVQDACGDTALHDALAKEARGVAALLLDAPSADFSLRNRHGFNILHQAALKGNQQATSVVLERARQLVDVAKEDGYRPVHLAAFNNHAAVVRMLLRQGRCDADAATGRLQTALALAAGQGHAGVVLALVRDGACSTNVRDAAGRTALHAALGARRLHAAPWRPQPASGDEAEMLAELRESGLFPEAAPVGVAIACFLAQCGGDLFVRDHAGRSPLGLEPDPGVRQLLGHFAQRHRRWESGSVGGPVTLRRVHTTPLMTMTNLAGVEQLGGGECLVCSEPCSPSLLLPCQHRLACEGCSLRMKRCFKCQVTITKKLREDGSVIECPARLSCFPLPGGGRDDCAGNVKGPSPGTSGGDGAGTSGSNSGDENDPGGGGGGGDDDAAAAAAAAEEEAEGLAENGSALRLRCRDMEARLTCAVCMERPLGLVFSCGHAACTQCGLTLRACPLCRRDVTERTHIYV</sequence>
<dbReference type="InterPro" id="IPR040847">
    <property type="entry name" value="SH3_15"/>
</dbReference>
<dbReference type="Pfam" id="PF00023">
    <property type="entry name" value="Ank"/>
    <property type="match status" value="1"/>
</dbReference>
<dbReference type="InterPro" id="IPR036770">
    <property type="entry name" value="Ankyrin_rpt-contain_sf"/>
</dbReference>
<dbReference type="InterPro" id="IPR002110">
    <property type="entry name" value="Ankyrin_rpt"/>
</dbReference>
<keyword evidence="11" id="KW-0862">Zinc</keyword>
<feature type="repeat" description="ANK" evidence="14">
    <location>
        <begin position="464"/>
        <end position="496"/>
    </location>
</feature>
<feature type="domain" description="MIB/HERC2" evidence="19">
    <location>
        <begin position="143"/>
        <end position="222"/>
    </location>
</feature>
<evidence type="ECO:0000256" key="15">
    <source>
        <dbReference type="PROSITE-ProRule" id="PRU00228"/>
    </source>
</evidence>
<evidence type="ECO:0000256" key="5">
    <source>
        <dbReference type="ARBA" id="ARBA00022490"/>
    </source>
</evidence>
<evidence type="ECO:0000256" key="2">
    <source>
        <dbReference type="ARBA" id="ARBA00004496"/>
    </source>
</evidence>
<dbReference type="Gene3D" id="2.30.30.40">
    <property type="entry name" value="SH3 Domains"/>
    <property type="match status" value="2"/>
</dbReference>
<evidence type="ECO:0000256" key="9">
    <source>
        <dbReference type="ARBA" id="ARBA00022771"/>
    </source>
</evidence>
<keyword evidence="12" id="KW-0914">Notch signaling pathway</keyword>
<dbReference type="GO" id="GO:0007219">
    <property type="term" value="P:Notch signaling pathway"/>
    <property type="evidence" value="ECO:0007669"/>
    <property type="project" value="UniProtKB-KW"/>
</dbReference>
<dbReference type="Gene3D" id="3.30.40.10">
    <property type="entry name" value="Zinc/RING finger domain, C3HC4 (zinc finger)"/>
    <property type="match status" value="2"/>
</dbReference>
<feature type="repeat" description="ANK" evidence="14">
    <location>
        <begin position="497"/>
        <end position="529"/>
    </location>
</feature>
<dbReference type="GO" id="GO:0005737">
    <property type="term" value="C:cytoplasm"/>
    <property type="evidence" value="ECO:0007669"/>
    <property type="project" value="UniProtKB-SubCell"/>
</dbReference>
<dbReference type="Pfam" id="PF13920">
    <property type="entry name" value="zf-C3HC4_3"/>
    <property type="match status" value="2"/>
</dbReference>
<evidence type="ECO:0000259" key="18">
    <source>
        <dbReference type="PROSITE" id="PS50135"/>
    </source>
</evidence>
<keyword evidence="8" id="KW-0677">Repeat</keyword>
<reference evidence="21" key="1">
    <citation type="submission" date="2025-08" db="UniProtKB">
        <authorList>
            <consortium name="RefSeq"/>
        </authorList>
    </citation>
    <scope>IDENTIFICATION</scope>
    <source>
        <tissue evidence="21">Sperm</tissue>
    </source>
</reference>
<dbReference type="SUPFAM" id="SSF48403">
    <property type="entry name" value="Ankyrin repeat"/>
    <property type="match status" value="1"/>
</dbReference>
<dbReference type="FunFam" id="2.30.30.40:FF:000044">
    <property type="entry name" value="E3 ubiquitin-protein ligase MIB2, putative"/>
    <property type="match status" value="1"/>
</dbReference>
<evidence type="ECO:0000256" key="1">
    <source>
        <dbReference type="ARBA" id="ARBA00000900"/>
    </source>
</evidence>
<evidence type="ECO:0000256" key="11">
    <source>
        <dbReference type="ARBA" id="ARBA00022833"/>
    </source>
</evidence>
<evidence type="ECO:0000256" key="16">
    <source>
        <dbReference type="SAM" id="MobiDB-lite"/>
    </source>
</evidence>
<dbReference type="GO" id="GO:0016567">
    <property type="term" value="P:protein ubiquitination"/>
    <property type="evidence" value="ECO:0007669"/>
    <property type="project" value="InterPro"/>
</dbReference>
<name>A0AAJ7X1R9_PETMA</name>
<organism evidence="20 21">
    <name type="scientific">Petromyzon marinus</name>
    <name type="common">Sea lamprey</name>
    <dbReference type="NCBI Taxonomy" id="7757"/>
    <lineage>
        <taxon>Eukaryota</taxon>
        <taxon>Metazoa</taxon>
        <taxon>Chordata</taxon>
        <taxon>Craniata</taxon>
        <taxon>Vertebrata</taxon>
        <taxon>Cyclostomata</taxon>
        <taxon>Hyperoartia</taxon>
        <taxon>Petromyzontiformes</taxon>
        <taxon>Petromyzontidae</taxon>
        <taxon>Petromyzon</taxon>
    </lineage>
</organism>
<feature type="repeat" description="ANK" evidence="14">
    <location>
        <begin position="598"/>
        <end position="622"/>
    </location>
</feature>
<keyword evidence="13 14" id="KW-0040">ANK repeat</keyword>
<dbReference type="Pfam" id="PF06701">
    <property type="entry name" value="MIB_HERC2"/>
    <property type="match status" value="2"/>
</dbReference>
<keyword evidence="5" id="KW-0963">Cytoplasm</keyword>
<dbReference type="InterPro" id="IPR010606">
    <property type="entry name" value="Mib_Herc2"/>
</dbReference>
<evidence type="ECO:0000313" key="21">
    <source>
        <dbReference type="RefSeq" id="XP_032818090.1"/>
    </source>
</evidence>
<evidence type="ECO:0000256" key="4">
    <source>
        <dbReference type="ARBA" id="ARBA00012483"/>
    </source>
</evidence>
<evidence type="ECO:0000313" key="20">
    <source>
        <dbReference type="Proteomes" id="UP001318040"/>
    </source>
</evidence>
<dbReference type="InterPro" id="IPR001841">
    <property type="entry name" value="Znf_RING"/>
</dbReference>
<comment type="subcellular location">
    <subcellularLocation>
        <location evidence="2">Cytoplasm</location>
    </subcellularLocation>
</comment>
<dbReference type="InterPro" id="IPR013083">
    <property type="entry name" value="Znf_RING/FYVE/PHD"/>
</dbReference>
<dbReference type="GO" id="GO:0008270">
    <property type="term" value="F:zinc ion binding"/>
    <property type="evidence" value="ECO:0007669"/>
    <property type="project" value="UniProtKB-KW"/>
</dbReference>
<dbReference type="Proteomes" id="UP001318040">
    <property type="component" value="Chromosome 28"/>
</dbReference>
<keyword evidence="10" id="KW-0833">Ubl conjugation pathway</keyword>
<feature type="domain" description="MIB/HERC2" evidence="19">
    <location>
        <begin position="1"/>
        <end position="74"/>
    </location>
</feature>
<evidence type="ECO:0000259" key="17">
    <source>
        <dbReference type="PROSITE" id="PS50089"/>
    </source>
</evidence>
<dbReference type="EC" id="2.3.2.27" evidence="4"/>
<dbReference type="SMART" id="SM00184">
    <property type="entry name" value="RING"/>
    <property type="match status" value="2"/>
</dbReference>
<dbReference type="FunFam" id="3.30.60.90:FF:000004">
    <property type="entry name" value="Putative E3 ubiquitin-protein ligase MIB2"/>
    <property type="match status" value="1"/>
</dbReference>
<dbReference type="PANTHER" id="PTHR24202:SF4">
    <property type="entry name" value="E3 UBIQUITIN-PROTEIN LIGASE MIB2-RELATED"/>
    <property type="match status" value="1"/>
</dbReference>
<protein>
    <recommendedName>
        <fullName evidence="4">RING-type E3 ubiquitin transferase</fullName>
        <ecNumber evidence="4">2.3.2.27</ecNumber>
    </recommendedName>
</protein>
<comment type="pathway">
    <text evidence="3">Protein modification; protein ubiquitination.</text>
</comment>
<dbReference type="Gene3D" id="1.25.40.20">
    <property type="entry name" value="Ankyrin repeat-containing domain"/>
    <property type="match status" value="3"/>
</dbReference>
<feature type="domain" description="ZZ-type" evidence="18">
    <location>
        <begin position="80"/>
        <end position="132"/>
    </location>
</feature>
<dbReference type="AlphaFoldDB" id="A0AAJ7X1R9"/>
<comment type="catalytic activity">
    <reaction evidence="1">
        <text>S-ubiquitinyl-[E2 ubiquitin-conjugating enzyme]-L-cysteine + [acceptor protein]-L-lysine = [E2 ubiquitin-conjugating enzyme]-L-cysteine + N(6)-ubiquitinyl-[acceptor protein]-L-lysine.</text>
        <dbReference type="EC" id="2.3.2.27"/>
    </reaction>
</comment>
<feature type="region of interest" description="Disordered" evidence="16">
    <location>
        <begin position="865"/>
        <end position="915"/>
    </location>
</feature>
<dbReference type="SUPFAM" id="SSF159034">
    <property type="entry name" value="Mib/herc2 domain-like"/>
    <property type="match status" value="2"/>
</dbReference>
<accession>A0AAJ7X1R9</accession>
<dbReference type="Gene3D" id="3.30.60.90">
    <property type="match status" value="1"/>
</dbReference>
<dbReference type="SUPFAM" id="SSF57850">
    <property type="entry name" value="RING/U-box"/>
    <property type="match status" value="2"/>
</dbReference>
<dbReference type="Pfam" id="PF18346">
    <property type="entry name" value="SH3_15"/>
    <property type="match status" value="1"/>
</dbReference>
<evidence type="ECO:0000256" key="6">
    <source>
        <dbReference type="ARBA" id="ARBA00022679"/>
    </source>
</evidence>
<keyword evidence="7" id="KW-0479">Metal-binding</keyword>
<evidence type="ECO:0000256" key="14">
    <source>
        <dbReference type="PROSITE-ProRule" id="PRU00023"/>
    </source>
</evidence>
<dbReference type="PROSITE" id="PS01357">
    <property type="entry name" value="ZF_ZZ_1"/>
    <property type="match status" value="1"/>
</dbReference>
<dbReference type="InterPro" id="IPR043145">
    <property type="entry name" value="Znf_ZZ_sf"/>
</dbReference>
<dbReference type="Pfam" id="PF00569">
    <property type="entry name" value="ZZ"/>
    <property type="match status" value="1"/>
</dbReference>
<feature type="domain" description="RING-type" evidence="17">
    <location>
        <begin position="940"/>
        <end position="973"/>
    </location>
</feature>
<evidence type="ECO:0000256" key="12">
    <source>
        <dbReference type="ARBA" id="ARBA00022976"/>
    </source>
</evidence>
<evidence type="ECO:0000256" key="7">
    <source>
        <dbReference type="ARBA" id="ARBA00022723"/>
    </source>
</evidence>
<evidence type="ECO:0000256" key="13">
    <source>
        <dbReference type="ARBA" id="ARBA00023043"/>
    </source>
</evidence>
<keyword evidence="9 15" id="KW-0863">Zinc-finger</keyword>
<dbReference type="PROSITE" id="PS50089">
    <property type="entry name" value="ZF_RING_2"/>
    <property type="match status" value="1"/>
</dbReference>
<dbReference type="InterPro" id="IPR037252">
    <property type="entry name" value="Mib_Herc2_sf"/>
</dbReference>
<dbReference type="InterPro" id="IPR000433">
    <property type="entry name" value="Znf_ZZ"/>
</dbReference>
<dbReference type="Pfam" id="PF12796">
    <property type="entry name" value="Ank_2"/>
    <property type="match status" value="2"/>
</dbReference>
<evidence type="ECO:0000256" key="8">
    <source>
        <dbReference type="ARBA" id="ARBA00022737"/>
    </source>
</evidence>
<feature type="compositionally biased region" description="Low complexity" evidence="16">
    <location>
        <begin position="390"/>
        <end position="399"/>
    </location>
</feature>
<keyword evidence="6" id="KW-0808">Transferase</keyword>
<evidence type="ECO:0000256" key="3">
    <source>
        <dbReference type="ARBA" id="ARBA00004906"/>
    </source>
</evidence>
<dbReference type="PROSITE" id="PS50297">
    <property type="entry name" value="ANK_REP_REGION"/>
    <property type="match status" value="4"/>
</dbReference>
<feature type="repeat" description="ANK" evidence="14">
    <location>
        <begin position="431"/>
        <end position="463"/>
    </location>
</feature>
<dbReference type="RefSeq" id="XP_032818090.1">
    <property type="nucleotide sequence ID" value="XM_032962199.1"/>
</dbReference>
<evidence type="ECO:0000259" key="19">
    <source>
        <dbReference type="PROSITE" id="PS51416"/>
    </source>
</evidence>
<evidence type="ECO:0000256" key="10">
    <source>
        <dbReference type="ARBA" id="ARBA00022786"/>
    </source>
</evidence>
<dbReference type="PROSITE" id="PS50088">
    <property type="entry name" value="ANK_REPEAT"/>
    <property type="match status" value="4"/>
</dbReference>
<dbReference type="SMART" id="SM00248">
    <property type="entry name" value="ANK"/>
    <property type="match status" value="8"/>
</dbReference>
<dbReference type="PANTHER" id="PTHR24202">
    <property type="entry name" value="E3 UBIQUITIN-PROTEIN LIGASE MIB2"/>
    <property type="match status" value="1"/>
</dbReference>
<dbReference type="GO" id="GO:0061630">
    <property type="term" value="F:ubiquitin protein ligase activity"/>
    <property type="evidence" value="ECO:0007669"/>
    <property type="project" value="UniProtKB-EC"/>
</dbReference>
<feature type="region of interest" description="Disordered" evidence="16">
    <location>
        <begin position="378"/>
        <end position="399"/>
    </location>
</feature>
<proteinExistence type="predicted"/>
<dbReference type="FunFam" id="2.30.30.40:FF:000078">
    <property type="entry name" value="Putative e3 ubiquitin-protein ligase mib2"/>
    <property type="match status" value="1"/>
</dbReference>
<gene>
    <name evidence="21" type="primary">LOC116946922</name>
</gene>
<dbReference type="SMART" id="SM00291">
    <property type="entry name" value="ZnF_ZZ"/>
    <property type="match status" value="1"/>
</dbReference>
<keyword evidence="20" id="KW-1185">Reference proteome</keyword>